<dbReference type="InterPro" id="IPR029060">
    <property type="entry name" value="PIN-like_dom_sf"/>
</dbReference>
<dbReference type="Proteomes" id="UP000035425">
    <property type="component" value="Unassembled WGS sequence"/>
</dbReference>
<protein>
    <submittedName>
        <fullName evidence="1">DNA-binding protein</fullName>
    </submittedName>
</protein>
<evidence type="ECO:0000313" key="1">
    <source>
        <dbReference type="EMBL" id="KLL10423.1"/>
    </source>
</evidence>
<reference evidence="1 2" key="1">
    <citation type="submission" date="2014-12" db="EMBL/GenBank/DDBJ databases">
        <title>Frankia sp. BMG5.1 draft genome.</title>
        <authorList>
            <person name="Gtari M."/>
            <person name="Ghodhbane-Gtari F."/>
            <person name="Nouioui I."/>
            <person name="Ktari A."/>
            <person name="Hezbri K."/>
            <person name="Mimouni W."/>
            <person name="Sbissi I."/>
            <person name="Ayari A."/>
            <person name="Yamanaka T."/>
            <person name="Normand P."/>
            <person name="Tisa L.S."/>
            <person name="Boudabous A."/>
        </authorList>
    </citation>
    <scope>NUCLEOTIDE SEQUENCE [LARGE SCALE GENOMIC DNA]</scope>
    <source>
        <strain evidence="1 2">BMG5.1</strain>
    </source>
</reference>
<gene>
    <name evidence="1" type="ORF">FrCorBMG51_18225</name>
</gene>
<proteinExistence type="predicted"/>
<dbReference type="Gene3D" id="3.40.50.1010">
    <property type="entry name" value="5'-nuclease"/>
    <property type="match status" value="1"/>
</dbReference>
<sequence>MKVSATQGTLVLDCAGLSGFVEGRRRVMVVLDEAQRMEWRVRTCAATIIEATHPKTDAARMTWILSRVQVESLTRDAARAASALLRAANLHGHKYAIDAMVAEMALRQRGPVAMITSDLDDMARLCGPGVRLIPL</sequence>
<dbReference type="EMBL" id="JWIO01000033">
    <property type="protein sequence ID" value="KLL10423.1"/>
    <property type="molecule type" value="Genomic_DNA"/>
</dbReference>
<keyword evidence="2" id="KW-1185">Reference proteome</keyword>
<accession>A0ABR5F172</accession>
<name>A0ABR5F172_9ACTN</name>
<dbReference type="SUPFAM" id="SSF88723">
    <property type="entry name" value="PIN domain-like"/>
    <property type="match status" value="1"/>
</dbReference>
<dbReference type="GO" id="GO:0003677">
    <property type="term" value="F:DNA binding"/>
    <property type="evidence" value="ECO:0007669"/>
    <property type="project" value="UniProtKB-KW"/>
</dbReference>
<organism evidence="1 2">
    <name type="scientific">Protofrankia coriariae</name>
    <dbReference type="NCBI Taxonomy" id="1562887"/>
    <lineage>
        <taxon>Bacteria</taxon>
        <taxon>Bacillati</taxon>
        <taxon>Actinomycetota</taxon>
        <taxon>Actinomycetes</taxon>
        <taxon>Frankiales</taxon>
        <taxon>Frankiaceae</taxon>
        <taxon>Protofrankia</taxon>
    </lineage>
</organism>
<comment type="caution">
    <text evidence="1">The sequence shown here is derived from an EMBL/GenBank/DDBJ whole genome shotgun (WGS) entry which is preliminary data.</text>
</comment>
<keyword evidence="1" id="KW-0238">DNA-binding</keyword>
<evidence type="ECO:0000313" key="2">
    <source>
        <dbReference type="Proteomes" id="UP000035425"/>
    </source>
</evidence>